<evidence type="ECO:0000256" key="1">
    <source>
        <dbReference type="SAM" id="Phobius"/>
    </source>
</evidence>
<sequence length="212" mass="23811">MFMLGLPFIASLATFGLAGLGIVLVEALGLHQRESVSWIQAFWTSVWANLFSTFMGLIFTFMYAASGFLILLIINVVLLSWFLSRLLLRVLAELRGNVQLLLLQALTYLISFIVSLAIFITGGILNFGIGIKTRMLIEPGSFTLNVYVTAVLGLLALNFLLTWILESYWLTGKWKEKSPAKLCRTVFWINVRSYVYILLPIVILGGILQRKL</sequence>
<gene>
    <name evidence="2" type="ORF">DO97_19560</name>
</gene>
<dbReference type="EMBL" id="JJML01000075">
    <property type="protein sequence ID" value="KGF71446.1"/>
    <property type="molecule type" value="Genomic_DNA"/>
</dbReference>
<keyword evidence="3" id="KW-1185">Reference proteome</keyword>
<proteinExistence type="predicted"/>
<organism evidence="2 3">
    <name type="scientific">Neosynechococcus sphagnicola sy1</name>
    <dbReference type="NCBI Taxonomy" id="1497020"/>
    <lineage>
        <taxon>Bacteria</taxon>
        <taxon>Bacillati</taxon>
        <taxon>Cyanobacteriota</taxon>
        <taxon>Cyanophyceae</taxon>
        <taxon>Neosynechococcales</taxon>
        <taxon>Neosynechococcaceae</taxon>
        <taxon>Neosynechococcus</taxon>
    </lineage>
</organism>
<comment type="caution">
    <text evidence="2">The sequence shown here is derived from an EMBL/GenBank/DDBJ whole genome shotgun (WGS) entry which is preliminary data.</text>
</comment>
<accession>A0A098THD7</accession>
<dbReference type="AlphaFoldDB" id="A0A098THD7"/>
<feature type="transmembrane region" description="Helical" evidence="1">
    <location>
        <begin position="185"/>
        <end position="208"/>
    </location>
</feature>
<evidence type="ECO:0000313" key="2">
    <source>
        <dbReference type="EMBL" id="KGF71446.1"/>
    </source>
</evidence>
<keyword evidence="1" id="KW-0472">Membrane</keyword>
<dbReference type="Proteomes" id="UP000030170">
    <property type="component" value="Unassembled WGS sequence"/>
</dbReference>
<feature type="transmembrane region" description="Helical" evidence="1">
    <location>
        <begin position="108"/>
        <end position="130"/>
    </location>
</feature>
<feature type="transmembrane region" description="Helical" evidence="1">
    <location>
        <begin position="68"/>
        <end position="88"/>
    </location>
</feature>
<name>A0A098THD7_9CYAN</name>
<reference evidence="2 3" key="1">
    <citation type="journal article" date="2014" name="Mol. Ecol.">
        <title>Evolution of Synechococcus.</title>
        <authorList>
            <person name="Dvorak P."/>
            <person name="Casamatta D."/>
            <person name="Hasler P."/>
            <person name="Poulickova A."/>
            <person name="Ondrej V."/>
            <person name="Sanges R."/>
        </authorList>
    </citation>
    <scope>NUCLEOTIDE SEQUENCE [LARGE SCALE GENOMIC DNA]</scope>
    <source>
        <strain evidence="2 3">CAUP A 1101</strain>
    </source>
</reference>
<evidence type="ECO:0000313" key="3">
    <source>
        <dbReference type="Proteomes" id="UP000030170"/>
    </source>
</evidence>
<keyword evidence="1" id="KW-1133">Transmembrane helix</keyword>
<protein>
    <submittedName>
        <fullName evidence="2">Uncharacterized protein</fullName>
    </submittedName>
</protein>
<keyword evidence="1" id="KW-0812">Transmembrane</keyword>
<feature type="transmembrane region" description="Helical" evidence="1">
    <location>
        <begin position="37"/>
        <end position="61"/>
    </location>
</feature>
<feature type="transmembrane region" description="Helical" evidence="1">
    <location>
        <begin position="142"/>
        <end position="165"/>
    </location>
</feature>